<keyword evidence="2" id="KW-1185">Reference proteome</keyword>
<sequence>MKSASFSFRRRTNVFQKLLAAYEERVLDFHRHSLKLCGTRQFLLGHLDNANQTPIHMTSKQYDMSMKGARDVNLLTMGNGKLRFPVMLSCLTDGTKLRPYILFNWATTPRERALFIGIVAQVNANGFMTDDMVVEWYRLVWLLRPWASLKKDIPNLLVLLIPRPPHRQGESSDLEGLIYLWGLTSQNHYLIMRDAVVEGSGNFDHLGFFNVHPNLSTRAYNISASIVNAAATAGI</sequence>
<organism evidence="1 2">
    <name type="scientific">Rhipicephalus microplus</name>
    <name type="common">Cattle tick</name>
    <name type="synonym">Boophilus microplus</name>
    <dbReference type="NCBI Taxonomy" id="6941"/>
    <lineage>
        <taxon>Eukaryota</taxon>
        <taxon>Metazoa</taxon>
        <taxon>Ecdysozoa</taxon>
        <taxon>Arthropoda</taxon>
        <taxon>Chelicerata</taxon>
        <taxon>Arachnida</taxon>
        <taxon>Acari</taxon>
        <taxon>Parasitiformes</taxon>
        <taxon>Ixodida</taxon>
        <taxon>Ixodoidea</taxon>
        <taxon>Ixodidae</taxon>
        <taxon>Rhipicephalinae</taxon>
        <taxon>Rhipicephalus</taxon>
        <taxon>Boophilus</taxon>
    </lineage>
</organism>
<name>A0A9J6DB57_RHIMP</name>
<protein>
    <submittedName>
        <fullName evidence="1">Uncharacterized protein</fullName>
    </submittedName>
</protein>
<dbReference type="Proteomes" id="UP000821866">
    <property type="component" value="Chromosome 8"/>
</dbReference>
<accession>A0A9J6DB57</accession>
<evidence type="ECO:0000313" key="2">
    <source>
        <dbReference type="Proteomes" id="UP000821866"/>
    </source>
</evidence>
<comment type="caution">
    <text evidence="1">The sequence shown here is derived from an EMBL/GenBank/DDBJ whole genome shotgun (WGS) entry which is preliminary data.</text>
</comment>
<reference evidence="1" key="2">
    <citation type="submission" date="2021-09" db="EMBL/GenBank/DDBJ databases">
        <authorList>
            <person name="Jia N."/>
            <person name="Wang J."/>
            <person name="Shi W."/>
            <person name="Du L."/>
            <person name="Sun Y."/>
            <person name="Zhan W."/>
            <person name="Jiang J."/>
            <person name="Wang Q."/>
            <person name="Zhang B."/>
            <person name="Ji P."/>
            <person name="Sakyi L.B."/>
            <person name="Cui X."/>
            <person name="Yuan T."/>
            <person name="Jiang B."/>
            <person name="Yang W."/>
            <person name="Lam T.T.-Y."/>
            <person name="Chang Q."/>
            <person name="Ding S."/>
            <person name="Wang X."/>
            <person name="Zhu J."/>
            <person name="Ruan X."/>
            <person name="Zhao L."/>
            <person name="Wei J."/>
            <person name="Que T."/>
            <person name="Du C."/>
            <person name="Cheng J."/>
            <person name="Dai P."/>
            <person name="Han X."/>
            <person name="Huang E."/>
            <person name="Gao Y."/>
            <person name="Liu J."/>
            <person name="Shao H."/>
            <person name="Ye R."/>
            <person name="Li L."/>
            <person name="Wei W."/>
            <person name="Wang X."/>
            <person name="Wang C."/>
            <person name="Huo Q."/>
            <person name="Li W."/>
            <person name="Guo W."/>
            <person name="Chen H."/>
            <person name="Chen S."/>
            <person name="Zhou L."/>
            <person name="Zhou L."/>
            <person name="Ni X."/>
            <person name="Tian J."/>
            <person name="Zhou Y."/>
            <person name="Sheng Y."/>
            <person name="Liu T."/>
            <person name="Pan Y."/>
            <person name="Xia L."/>
            <person name="Li J."/>
            <person name="Zhao F."/>
            <person name="Cao W."/>
        </authorList>
    </citation>
    <scope>NUCLEOTIDE SEQUENCE</scope>
    <source>
        <strain evidence="1">Rmic-2018</strain>
        <tissue evidence="1">Larvae</tissue>
    </source>
</reference>
<dbReference type="EMBL" id="JABSTU010000010">
    <property type="protein sequence ID" value="KAH8019343.1"/>
    <property type="molecule type" value="Genomic_DNA"/>
</dbReference>
<gene>
    <name evidence="1" type="ORF">HPB51_019174</name>
</gene>
<proteinExistence type="predicted"/>
<evidence type="ECO:0000313" key="1">
    <source>
        <dbReference type="EMBL" id="KAH8019343.1"/>
    </source>
</evidence>
<reference evidence="1" key="1">
    <citation type="journal article" date="2020" name="Cell">
        <title>Large-Scale Comparative Analyses of Tick Genomes Elucidate Their Genetic Diversity and Vector Capacities.</title>
        <authorList>
            <consortium name="Tick Genome and Microbiome Consortium (TIGMIC)"/>
            <person name="Jia N."/>
            <person name="Wang J."/>
            <person name="Shi W."/>
            <person name="Du L."/>
            <person name="Sun Y."/>
            <person name="Zhan W."/>
            <person name="Jiang J.F."/>
            <person name="Wang Q."/>
            <person name="Zhang B."/>
            <person name="Ji P."/>
            <person name="Bell-Sakyi L."/>
            <person name="Cui X.M."/>
            <person name="Yuan T.T."/>
            <person name="Jiang B.G."/>
            <person name="Yang W.F."/>
            <person name="Lam T.T."/>
            <person name="Chang Q.C."/>
            <person name="Ding S.J."/>
            <person name="Wang X.J."/>
            <person name="Zhu J.G."/>
            <person name="Ruan X.D."/>
            <person name="Zhao L."/>
            <person name="Wei J.T."/>
            <person name="Ye R.Z."/>
            <person name="Que T.C."/>
            <person name="Du C.H."/>
            <person name="Zhou Y.H."/>
            <person name="Cheng J.X."/>
            <person name="Dai P.F."/>
            <person name="Guo W.B."/>
            <person name="Han X.H."/>
            <person name="Huang E.J."/>
            <person name="Li L.F."/>
            <person name="Wei W."/>
            <person name="Gao Y.C."/>
            <person name="Liu J.Z."/>
            <person name="Shao H.Z."/>
            <person name="Wang X."/>
            <person name="Wang C.C."/>
            <person name="Yang T.C."/>
            <person name="Huo Q.B."/>
            <person name="Li W."/>
            <person name="Chen H.Y."/>
            <person name="Chen S.E."/>
            <person name="Zhou L.G."/>
            <person name="Ni X.B."/>
            <person name="Tian J.H."/>
            <person name="Sheng Y."/>
            <person name="Liu T."/>
            <person name="Pan Y.S."/>
            <person name="Xia L.Y."/>
            <person name="Li J."/>
            <person name="Zhao F."/>
            <person name="Cao W.C."/>
        </authorList>
    </citation>
    <scope>NUCLEOTIDE SEQUENCE</scope>
    <source>
        <strain evidence="1">Rmic-2018</strain>
    </source>
</reference>
<dbReference type="AlphaFoldDB" id="A0A9J6DB57"/>